<evidence type="ECO:0000313" key="2">
    <source>
        <dbReference type="Proteomes" id="UP000053240"/>
    </source>
</evidence>
<dbReference type="AlphaFoldDB" id="A0A0N1II95"/>
<dbReference type="EMBL" id="KQ459933">
    <property type="protein sequence ID" value="KPJ19270.1"/>
    <property type="molecule type" value="Genomic_DNA"/>
</dbReference>
<sequence length="126" mass="13897">MSNGYPNEHPMCHVVRGELGAINTDLVCARPDKAAVKWTICVRSVSRHRSPSHTDYDIRDLHRLAGEKSGEPYSGKLSVKSDLSPVFGKFEHHPASFNMGYLVTPYPYPNGGAHPLPVSMVSSCYI</sequence>
<gene>
    <name evidence="1" type="ORF">RR48_05912</name>
</gene>
<dbReference type="InParanoid" id="A0A0N1II95"/>
<reference evidence="1 2" key="1">
    <citation type="journal article" date="2015" name="Nat. Commun.">
        <title>Outbred genome sequencing and CRISPR/Cas9 gene editing in butterflies.</title>
        <authorList>
            <person name="Li X."/>
            <person name="Fan D."/>
            <person name="Zhang W."/>
            <person name="Liu G."/>
            <person name="Zhang L."/>
            <person name="Zhao L."/>
            <person name="Fang X."/>
            <person name="Chen L."/>
            <person name="Dong Y."/>
            <person name="Chen Y."/>
            <person name="Ding Y."/>
            <person name="Zhao R."/>
            <person name="Feng M."/>
            <person name="Zhu Y."/>
            <person name="Feng Y."/>
            <person name="Jiang X."/>
            <person name="Zhu D."/>
            <person name="Xiang H."/>
            <person name="Feng X."/>
            <person name="Li S."/>
            <person name="Wang J."/>
            <person name="Zhang G."/>
            <person name="Kronforst M.R."/>
            <person name="Wang W."/>
        </authorList>
    </citation>
    <scope>NUCLEOTIDE SEQUENCE [LARGE SCALE GENOMIC DNA]</scope>
    <source>
        <strain evidence="1">Ya'a_city_454_Pm</strain>
        <tissue evidence="1">Whole body</tissue>
    </source>
</reference>
<organism evidence="1 2">
    <name type="scientific">Papilio machaon</name>
    <name type="common">Old World swallowtail butterfly</name>
    <dbReference type="NCBI Taxonomy" id="76193"/>
    <lineage>
        <taxon>Eukaryota</taxon>
        <taxon>Metazoa</taxon>
        <taxon>Ecdysozoa</taxon>
        <taxon>Arthropoda</taxon>
        <taxon>Hexapoda</taxon>
        <taxon>Insecta</taxon>
        <taxon>Pterygota</taxon>
        <taxon>Neoptera</taxon>
        <taxon>Endopterygota</taxon>
        <taxon>Lepidoptera</taxon>
        <taxon>Glossata</taxon>
        <taxon>Ditrysia</taxon>
        <taxon>Papilionoidea</taxon>
        <taxon>Papilionidae</taxon>
        <taxon>Papilioninae</taxon>
        <taxon>Papilio</taxon>
    </lineage>
</organism>
<protein>
    <submittedName>
        <fullName evidence="1">Protein pangolin, isoforms A/H/I</fullName>
    </submittedName>
</protein>
<dbReference type="Proteomes" id="UP000053240">
    <property type="component" value="Unassembled WGS sequence"/>
</dbReference>
<accession>A0A0N1II95</accession>
<evidence type="ECO:0000313" key="1">
    <source>
        <dbReference type="EMBL" id="KPJ19270.1"/>
    </source>
</evidence>
<proteinExistence type="predicted"/>
<name>A0A0N1II95_PAPMA</name>
<keyword evidence="2" id="KW-1185">Reference proteome</keyword>